<comment type="caution">
    <text evidence="2">The sequence shown here is derived from an EMBL/GenBank/DDBJ whole genome shotgun (WGS) entry which is preliminary data.</text>
</comment>
<keyword evidence="3" id="KW-1185">Reference proteome</keyword>
<evidence type="ECO:0000256" key="1">
    <source>
        <dbReference type="SAM" id="MobiDB-lite"/>
    </source>
</evidence>
<dbReference type="RefSeq" id="WP_250930762.1">
    <property type="nucleotide sequence ID" value="NZ_JAMQBK010000060.1"/>
</dbReference>
<organism evidence="2 3">
    <name type="scientific">Aporhodopirellula aestuarii</name>
    <dbReference type="NCBI Taxonomy" id="2950107"/>
    <lineage>
        <taxon>Bacteria</taxon>
        <taxon>Pseudomonadati</taxon>
        <taxon>Planctomycetota</taxon>
        <taxon>Planctomycetia</taxon>
        <taxon>Pirellulales</taxon>
        <taxon>Pirellulaceae</taxon>
        <taxon>Aporhodopirellula</taxon>
    </lineage>
</organism>
<reference evidence="2 3" key="1">
    <citation type="journal article" date="2022" name="Syst. Appl. Microbiol.">
        <title>Rhodopirellula aestuarii sp. nov., a novel member of the genus Rhodopirellula isolated from brackish sediments collected in the Tagus River estuary, Portugal.</title>
        <authorList>
            <person name="Vitorino I.R."/>
            <person name="Klimek D."/>
            <person name="Calusinska M."/>
            <person name="Lobo-da-Cunha A."/>
            <person name="Vasconcelos V."/>
            <person name="Lage O.M."/>
        </authorList>
    </citation>
    <scope>NUCLEOTIDE SEQUENCE [LARGE SCALE GENOMIC DNA]</scope>
    <source>
        <strain evidence="2 3">ICT_H3.1</strain>
    </source>
</reference>
<evidence type="ECO:0000313" key="3">
    <source>
        <dbReference type="Proteomes" id="UP001202961"/>
    </source>
</evidence>
<name>A0ABT0U889_9BACT</name>
<sequence>MLIRVDPILFSNVSTAIQRTAHLTGGAVRGLPGGNVIEGLKGINSFNSEMAEAQKEFNQGRPQSALQRVRQMEMTFNGIAGRWNSMVGSIITSARQGKTNLSLQKLNEVKNAQAKMQQLTGPVTKTFRDLISALDHAVSNESDESETESGQDRDTHEQKIADGQAEEASVAGDEGEISGNESQPSEPAAIQRPQTPDPNLLERFAEKYHYGPKLRIEVDADRKVRIRPKLESGQFYFMEGLEPPSVVRVREVHRQSVVIYDSRASVEVSLDAAEIKRLLDKGIWLLEPR</sequence>
<gene>
    <name evidence="2" type="ORF">NB063_21185</name>
</gene>
<feature type="compositionally biased region" description="Basic and acidic residues" evidence="1">
    <location>
        <begin position="150"/>
        <end position="160"/>
    </location>
</feature>
<dbReference type="Proteomes" id="UP001202961">
    <property type="component" value="Unassembled WGS sequence"/>
</dbReference>
<proteinExistence type="predicted"/>
<feature type="region of interest" description="Disordered" evidence="1">
    <location>
        <begin position="137"/>
        <end position="197"/>
    </location>
</feature>
<protein>
    <submittedName>
        <fullName evidence="2">Uncharacterized protein</fullName>
    </submittedName>
</protein>
<accession>A0ABT0U889</accession>
<evidence type="ECO:0000313" key="2">
    <source>
        <dbReference type="EMBL" id="MCM2373132.1"/>
    </source>
</evidence>
<dbReference type="EMBL" id="JAMQBK010000060">
    <property type="protein sequence ID" value="MCM2373132.1"/>
    <property type="molecule type" value="Genomic_DNA"/>
</dbReference>